<evidence type="ECO:0000313" key="2">
    <source>
        <dbReference type="EMBL" id="MFC0322001.1"/>
    </source>
</evidence>
<reference evidence="2 3" key="1">
    <citation type="submission" date="2024-09" db="EMBL/GenBank/DDBJ databases">
        <authorList>
            <person name="Sun Q."/>
            <person name="Mori K."/>
        </authorList>
    </citation>
    <scope>NUCLEOTIDE SEQUENCE [LARGE SCALE GENOMIC DNA]</scope>
    <source>
        <strain evidence="2 3">CCM 7538</strain>
    </source>
</reference>
<dbReference type="RefSeq" id="WP_382372347.1">
    <property type="nucleotide sequence ID" value="NZ_JBHLWA010000001.1"/>
</dbReference>
<dbReference type="GO" id="GO:0005524">
    <property type="term" value="F:ATP binding"/>
    <property type="evidence" value="ECO:0007669"/>
    <property type="project" value="UniProtKB-KW"/>
</dbReference>
<feature type="domain" description="HD-CE" evidence="1">
    <location>
        <begin position="47"/>
        <end position="312"/>
    </location>
</feature>
<protein>
    <submittedName>
        <fullName evidence="2">ATP-binding protein</fullName>
    </submittedName>
</protein>
<keyword evidence="3" id="KW-1185">Reference proteome</keyword>
<comment type="caution">
    <text evidence="2">The sequence shown here is derived from an EMBL/GenBank/DDBJ whole genome shotgun (WGS) entry which is preliminary data.</text>
</comment>
<sequence>MSTTFYSLERYFDLACQKHPQLQHLKSQWDFDKELISKALQNVNIIFSHYSRHDASHSNQIIINIERLLGDKMQYLSATDLWLILESAYNHDIGMVITKKQIQDIDSEEFQNFIKQLAMHKDHELSLFAQNWLDNQAILPQKSASHDFIQQYTQLLAEWFRKKHPLNSANIVRNPVEEIGLNSSRNELLPKRLFNILAKICKAHGSDFDDMIAALPKAEAGLATEDCHPRYVACLLRIADLLDIDDNRFCPVMMSIHGNNLPIISKAHKDKHLSVQHFRLDSERIEIECHCPTPESYETAFDWFEWLKFEYHKQTQYWDKIVPSETLGRLPTLMNPVVKIQKPFLIIQEGKKPSFNINKQSLLNLIRGTGLYSSYFDSIREILQNAIDATLYRIWIENKHKYDFSNLSPIDTQFVDLVNNYKIDVELKEDGQNIWLLTIKDQGIGISINDLTYMLEIGGSRNNTYKQKILEEMPTWFKPSGIFGIGLQSAFLLADEFYITSRSIFDQKNLKIHFHKIKGITIEEVDNITSYGCEFKIAIRIEKFPERYSYSFDDDINFQITNRLKEYDITSPSFRLDFVKRISLINKIKKFSLHAPIKINIKNAIAPSSLIKEKEYYYFSKEHNILLSNIRFEDKICHIHTFFRGQRIPKFLLRFTGIQFDADIYSDSADKLLSYNRESVLPEADSNIRKKIYLTISEYIIENFNNLSDEDKPFAALNYLLTYPGLENKNKNIIKYINKLQISFFNKPTLSLEKLLHKIYNNEIPYISEIDTDYTINYNIKKNEYIINNSIKSEIIKYLLFYFKNKNLFYCINQETLNTNQFIYKTTYQFYKNDTMPVTNTYMRKIIQNKFSHTRGCRLFFPAWGEFRDLAIKEKATAYGDIFKYTIPNDDLLILPINFNLSPNDRDLFWDSSEKFINWIYTNRKNSEITLEGIIILNNKLIDHLKNILN</sequence>
<accession>A0ABV6HTC0</accession>
<evidence type="ECO:0000313" key="3">
    <source>
        <dbReference type="Proteomes" id="UP001589769"/>
    </source>
</evidence>
<dbReference type="InterPro" id="IPR056471">
    <property type="entry name" value="HD-CE"/>
</dbReference>
<keyword evidence="2" id="KW-0547">Nucleotide-binding</keyword>
<evidence type="ECO:0000259" key="1">
    <source>
        <dbReference type="Pfam" id="PF24391"/>
    </source>
</evidence>
<dbReference type="InterPro" id="IPR036890">
    <property type="entry name" value="HATPase_C_sf"/>
</dbReference>
<name>A0ABV6HTC0_9PAST</name>
<dbReference type="PRINTS" id="PR00775">
    <property type="entry name" value="HEATSHOCK90"/>
</dbReference>
<dbReference type="SUPFAM" id="SSF55874">
    <property type="entry name" value="ATPase domain of HSP90 chaperone/DNA topoisomerase II/histidine kinase"/>
    <property type="match status" value="1"/>
</dbReference>
<keyword evidence="2" id="KW-0067">ATP-binding</keyword>
<organism evidence="2 3">
    <name type="scientific">Gallibacterium melopsittaci</name>
    <dbReference type="NCBI Taxonomy" id="516063"/>
    <lineage>
        <taxon>Bacteria</taxon>
        <taxon>Pseudomonadati</taxon>
        <taxon>Pseudomonadota</taxon>
        <taxon>Gammaproteobacteria</taxon>
        <taxon>Pasteurellales</taxon>
        <taxon>Pasteurellaceae</taxon>
        <taxon>Gallibacterium</taxon>
    </lineage>
</organism>
<dbReference type="Pfam" id="PF13589">
    <property type="entry name" value="HATPase_c_3"/>
    <property type="match status" value="1"/>
</dbReference>
<dbReference type="Pfam" id="PF24391">
    <property type="entry name" value="HD-CE"/>
    <property type="match status" value="1"/>
</dbReference>
<dbReference type="Gene3D" id="3.30.565.10">
    <property type="entry name" value="Histidine kinase-like ATPase, C-terminal domain"/>
    <property type="match status" value="1"/>
</dbReference>
<dbReference type="EMBL" id="JBHLWA010000001">
    <property type="protein sequence ID" value="MFC0322001.1"/>
    <property type="molecule type" value="Genomic_DNA"/>
</dbReference>
<proteinExistence type="predicted"/>
<dbReference type="InterPro" id="IPR020575">
    <property type="entry name" value="Hsp90_N"/>
</dbReference>
<dbReference type="Proteomes" id="UP001589769">
    <property type="component" value="Unassembled WGS sequence"/>
</dbReference>
<gene>
    <name evidence="2" type="ORF">ACFFHT_00225</name>
</gene>